<dbReference type="PROSITE" id="PS50928">
    <property type="entry name" value="ABC_TM1"/>
    <property type="match status" value="1"/>
</dbReference>
<evidence type="ECO:0000256" key="5">
    <source>
        <dbReference type="ARBA" id="ARBA00022989"/>
    </source>
</evidence>
<organism evidence="10 11">
    <name type="scientific">Candidatus Segetimicrobium genomatis</name>
    <dbReference type="NCBI Taxonomy" id="2569760"/>
    <lineage>
        <taxon>Bacteria</taxon>
        <taxon>Bacillati</taxon>
        <taxon>Candidatus Sysuimicrobiota</taxon>
        <taxon>Candidatus Sysuimicrobiia</taxon>
        <taxon>Candidatus Sysuimicrobiales</taxon>
        <taxon>Candidatus Segetimicrobiaceae</taxon>
        <taxon>Candidatus Segetimicrobium</taxon>
    </lineage>
</organism>
<feature type="compositionally biased region" description="Basic and acidic residues" evidence="8">
    <location>
        <begin position="211"/>
        <end position="222"/>
    </location>
</feature>
<dbReference type="PANTHER" id="PTHR43744">
    <property type="entry name" value="ABC TRANSPORTER PERMEASE PROTEIN MG189-RELATED-RELATED"/>
    <property type="match status" value="1"/>
</dbReference>
<comment type="similarity">
    <text evidence="7">Belongs to the binding-protein-dependent transport system permease family.</text>
</comment>
<dbReference type="EMBL" id="VBAN01000080">
    <property type="protein sequence ID" value="TMI84060.1"/>
    <property type="molecule type" value="Genomic_DNA"/>
</dbReference>
<keyword evidence="5 7" id="KW-1133">Transmembrane helix</keyword>
<feature type="compositionally biased region" description="Basic residues" evidence="8">
    <location>
        <begin position="232"/>
        <end position="242"/>
    </location>
</feature>
<comment type="subcellular location">
    <subcellularLocation>
        <location evidence="1 7">Cell membrane</location>
        <topology evidence="1 7">Multi-pass membrane protein</topology>
    </subcellularLocation>
</comment>
<feature type="transmembrane region" description="Helical" evidence="7">
    <location>
        <begin position="396"/>
        <end position="418"/>
    </location>
</feature>
<feature type="transmembrane region" description="Helical" evidence="7">
    <location>
        <begin position="20"/>
        <end position="37"/>
    </location>
</feature>
<comment type="caution">
    <text evidence="10">The sequence shown here is derived from an EMBL/GenBank/DDBJ whole genome shotgun (WGS) entry which is preliminary data.</text>
</comment>
<evidence type="ECO:0000256" key="8">
    <source>
        <dbReference type="SAM" id="MobiDB-lite"/>
    </source>
</evidence>
<dbReference type="Pfam" id="PF00528">
    <property type="entry name" value="BPD_transp_1"/>
    <property type="match status" value="2"/>
</dbReference>
<evidence type="ECO:0000256" key="2">
    <source>
        <dbReference type="ARBA" id="ARBA00022448"/>
    </source>
</evidence>
<feature type="transmembrane region" description="Helical" evidence="7">
    <location>
        <begin position="430"/>
        <end position="448"/>
    </location>
</feature>
<evidence type="ECO:0000259" key="9">
    <source>
        <dbReference type="PROSITE" id="PS50928"/>
    </source>
</evidence>
<dbReference type="Gene3D" id="1.10.3720.10">
    <property type="entry name" value="MetI-like"/>
    <property type="match status" value="2"/>
</dbReference>
<protein>
    <submittedName>
        <fullName evidence="10">ABC transporter permease subunit</fullName>
    </submittedName>
</protein>
<dbReference type="Proteomes" id="UP000318093">
    <property type="component" value="Unassembled WGS sequence"/>
</dbReference>
<evidence type="ECO:0000256" key="7">
    <source>
        <dbReference type="RuleBase" id="RU363032"/>
    </source>
</evidence>
<feature type="transmembrane region" description="Helical" evidence="7">
    <location>
        <begin position="528"/>
        <end position="548"/>
    </location>
</feature>
<evidence type="ECO:0000313" key="11">
    <source>
        <dbReference type="Proteomes" id="UP000318093"/>
    </source>
</evidence>
<keyword evidence="4 7" id="KW-0812">Transmembrane</keyword>
<feature type="transmembrane region" description="Helical" evidence="7">
    <location>
        <begin position="82"/>
        <end position="104"/>
    </location>
</feature>
<feature type="transmembrane region" description="Helical" evidence="7">
    <location>
        <begin position="116"/>
        <end position="136"/>
    </location>
</feature>
<evidence type="ECO:0000256" key="3">
    <source>
        <dbReference type="ARBA" id="ARBA00022475"/>
    </source>
</evidence>
<keyword evidence="2 7" id="KW-0813">Transport</keyword>
<evidence type="ECO:0000256" key="4">
    <source>
        <dbReference type="ARBA" id="ARBA00022692"/>
    </source>
</evidence>
<evidence type="ECO:0000313" key="10">
    <source>
        <dbReference type="EMBL" id="TMI84060.1"/>
    </source>
</evidence>
<name>A0A537JKR3_9BACT</name>
<feature type="domain" description="ABC transmembrane type-1" evidence="9">
    <location>
        <begin position="359"/>
        <end position="549"/>
    </location>
</feature>
<dbReference type="AlphaFoldDB" id="A0A537JKR3"/>
<feature type="transmembrane region" description="Helical" evidence="7">
    <location>
        <begin position="469"/>
        <end position="491"/>
    </location>
</feature>
<keyword evidence="3" id="KW-1003">Cell membrane</keyword>
<evidence type="ECO:0000256" key="1">
    <source>
        <dbReference type="ARBA" id="ARBA00004651"/>
    </source>
</evidence>
<dbReference type="GO" id="GO:0055085">
    <property type="term" value="P:transmembrane transport"/>
    <property type="evidence" value="ECO:0007669"/>
    <property type="project" value="InterPro"/>
</dbReference>
<dbReference type="InterPro" id="IPR035906">
    <property type="entry name" value="MetI-like_sf"/>
</dbReference>
<dbReference type="SUPFAM" id="SSF161098">
    <property type="entry name" value="MetI-like"/>
    <property type="match status" value="2"/>
</dbReference>
<evidence type="ECO:0000256" key="6">
    <source>
        <dbReference type="ARBA" id="ARBA00023136"/>
    </source>
</evidence>
<feature type="transmembrane region" description="Helical" evidence="7">
    <location>
        <begin position="363"/>
        <end position="384"/>
    </location>
</feature>
<accession>A0A537JKR3</accession>
<proteinExistence type="inferred from homology"/>
<sequence length="563" mass="63250">MIHAARRSARWMYRRHYFHAYAFISPVIILFGLFRVWPSVQTLYFSFFKVELLRQRLTFLGLGNFLDMFQDGVFRQALQNTLVYALVIVPVSAALAMVLAVLFVEEFRLKELFKAVYFSPTVTSTTAAAVVWWWLYNPQYGQFNVFLRLLHLPPQPWLLSSHQALSAIIIFSVWKTLGYNLVIYLAGLQAIPAMFYEAALLDGASPLADDDTGHPLRPDPRPQPRSTGLHPVLRHHPGRPGRRQQLLRPLSLRQRLPLREDGVRLGDGLDPLRQHLERHRRPAPLQPALRGRLLIRRSLVYVAIGAGGLVMALPFYWMLVTAVSPAPDIISFPPRWIPSRVIFDHFQAAWAKAPWMLYYKNSLVVAVISVGLSMLFGLFAGYAFAVYRFPLRTPLFLLILGTLMVPVQVSSVALYVFLSRIGWVDSYAGILAPNFASALGVFLIRQSISVVPMDLIEAARIDGAGEIRIVLAVVAPLIKPALATIALLLFLGSWNDFLWPEIIINSERLRTLPVGIALFKDPYGNIDYGPLMAAGVIATAPMLLAYAVSQRFMIRGVTLTGLK</sequence>
<feature type="transmembrane region" description="Helical" evidence="7">
    <location>
        <begin position="299"/>
        <end position="319"/>
    </location>
</feature>
<dbReference type="PANTHER" id="PTHR43744:SF12">
    <property type="entry name" value="ABC TRANSPORTER PERMEASE PROTEIN MG189-RELATED"/>
    <property type="match status" value="1"/>
</dbReference>
<reference evidence="10 11" key="1">
    <citation type="journal article" date="2019" name="Nat. Microbiol.">
        <title>Mediterranean grassland soil C-N compound turnover is dependent on rainfall and depth, and is mediated by genomically divergent microorganisms.</title>
        <authorList>
            <person name="Diamond S."/>
            <person name="Andeer P.F."/>
            <person name="Li Z."/>
            <person name="Crits-Christoph A."/>
            <person name="Burstein D."/>
            <person name="Anantharaman K."/>
            <person name="Lane K.R."/>
            <person name="Thomas B.C."/>
            <person name="Pan C."/>
            <person name="Northen T.R."/>
            <person name="Banfield J.F."/>
        </authorList>
    </citation>
    <scope>NUCLEOTIDE SEQUENCE [LARGE SCALE GENOMIC DNA]</scope>
    <source>
        <strain evidence="10">NP_6</strain>
    </source>
</reference>
<dbReference type="CDD" id="cd06261">
    <property type="entry name" value="TM_PBP2"/>
    <property type="match status" value="2"/>
</dbReference>
<dbReference type="GO" id="GO:0005886">
    <property type="term" value="C:plasma membrane"/>
    <property type="evidence" value="ECO:0007669"/>
    <property type="project" value="UniProtKB-SubCell"/>
</dbReference>
<gene>
    <name evidence="10" type="ORF">E6H03_02685</name>
</gene>
<keyword evidence="6 7" id="KW-0472">Membrane</keyword>
<feature type="region of interest" description="Disordered" evidence="8">
    <location>
        <begin position="209"/>
        <end position="246"/>
    </location>
</feature>
<dbReference type="InterPro" id="IPR000515">
    <property type="entry name" value="MetI-like"/>
</dbReference>